<comment type="caution">
    <text evidence="4">The sequence shown here is derived from an EMBL/GenBank/DDBJ whole genome shotgun (WGS) entry which is preliminary data.</text>
</comment>
<dbReference type="SUPFAM" id="SSF51604">
    <property type="entry name" value="Enolase C-terminal domain-like"/>
    <property type="match status" value="1"/>
</dbReference>
<evidence type="ECO:0000259" key="2">
    <source>
        <dbReference type="Pfam" id="PF02746"/>
    </source>
</evidence>
<name>A0ABT4BAT5_9ACTN</name>
<feature type="domain" description="Mandelate racemase/muconate lactonizing enzyme N-terminal" evidence="2">
    <location>
        <begin position="9"/>
        <end position="118"/>
    </location>
</feature>
<dbReference type="PANTHER" id="PTHR48073:SF2">
    <property type="entry name" value="O-SUCCINYLBENZOATE SYNTHASE"/>
    <property type="match status" value="1"/>
</dbReference>
<dbReference type="Gene3D" id="3.30.390.10">
    <property type="entry name" value="Enolase-like, N-terminal domain"/>
    <property type="match status" value="1"/>
</dbReference>
<dbReference type="EMBL" id="JAPNTZ010000016">
    <property type="protein sequence ID" value="MCY1143628.1"/>
    <property type="molecule type" value="Genomic_DNA"/>
</dbReference>
<reference evidence="4" key="1">
    <citation type="submission" date="2022-11" db="EMBL/GenBank/DDBJ databases">
        <authorList>
            <person name="Somphong A."/>
            <person name="Phongsopitanun W."/>
        </authorList>
    </citation>
    <scope>NUCLEOTIDE SEQUENCE</scope>
    <source>
        <strain evidence="4">Pm04-4</strain>
    </source>
</reference>
<keyword evidence="5" id="KW-1185">Reference proteome</keyword>
<dbReference type="InterPro" id="IPR036849">
    <property type="entry name" value="Enolase-like_C_sf"/>
</dbReference>
<organism evidence="4 5">
    <name type="scientific">Paractinoplanes pyxinae</name>
    <dbReference type="NCBI Taxonomy" id="2997416"/>
    <lineage>
        <taxon>Bacteria</taxon>
        <taxon>Bacillati</taxon>
        <taxon>Actinomycetota</taxon>
        <taxon>Actinomycetes</taxon>
        <taxon>Micromonosporales</taxon>
        <taxon>Micromonosporaceae</taxon>
        <taxon>Paractinoplanes</taxon>
    </lineage>
</organism>
<evidence type="ECO:0000313" key="4">
    <source>
        <dbReference type="EMBL" id="MCY1143628.1"/>
    </source>
</evidence>
<dbReference type="PANTHER" id="PTHR48073">
    <property type="entry name" value="O-SUCCINYLBENZOATE SYNTHASE-RELATED"/>
    <property type="match status" value="1"/>
</dbReference>
<accession>A0ABT4BAT5</accession>
<evidence type="ECO:0000256" key="1">
    <source>
        <dbReference type="ARBA" id="ARBA00022723"/>
    </source>
</evidence>
<proteinExistence type="predicted"/>
<dbReference type="InterPro" id="IPR029017">
    <property type="entry name" value="Enolase-like_N"/>
</dbReference>
<evidence type="ECO:0000259" key="3">
    <source>
        <dbReference type="Pfam" id="PF13378"/>
    </source>
</evidence>
<feature type="domain" description="Enolase C-terminal" evidence="3">
    <location>
        <begin position="144"/>
        <end position="287"/>
    </location>
</feature>
<sequence>MEAWAGVEQRRLAVPLAVSHTVVTDVTVVTLSVAAGDIRGTGEVAVGPWTTEPAETVRGGALAAVQAFTGRATVTEVAGALAREPLARRGPTTRLLAEMALLDLAARTAGRPLWQLLGLARPEPYDVLRTVSVGAEVPAGPDARLKVKLGGPGDADVLTRLATLAAREVVIDVNRGWTRDDWRRVREPLRRLRPQALEDPVADPGLLAEVRAALPGVPILLDEGIRTPDQAVAALERADGANVKLAKMGGLLAARESLERVAKAGGRTMLGCFVEPPSTIAYAAQLAGLAGWTDLDGHLLLVGGPVPPRLALDVDRPGRPEFIQ</sequence>
<keyword evidence="1" id="KW-0479">Metal-binding</keyword>
<dbReference type="Gene3D" id="3.20.20.120">
    <property type="entry name" value="Enolase-like C-terminal domain"/>
    <property type="match status" value="1"/>
</dbReference>
<protein>
    <recommendedName>
        <fullName evidence="6">Mandelate racemase/muconate lactonizing protein</fullName>
    </recommendedName>
</protein>
<evidence type="ECO:0008006" key="6">
    <source>
        <dbReference type="Google" id="ProtNLM"/>
    </source>
</evidence>
<dbReference type="SUPFAM" id="SSF54826">
    <property type="entry name" value="Enolase N-terminal domain-like"/>
    <property type="match status" value="1"/>
</dbReference>
<dbReference type="InterPro" id="IPR013341">
    <property type="entry name" value="Mandelate_racemase_N_dom"/>
</dbReference>
<dbReference type="Proteomes" id="UP001151002">
    <property type="component" value="Unassembled WGS sequence"/>
</dbReference>
<dbReference type="Pfam" id="PF02746">
    <property type="entry name" value="MR_MLE_N"/>
    <property type="match status" value="1"/>
</dbReference>
<dbReference type="InterPro" id="IPR029065">
    <property type="entry name" value="Enolase_C-like"/>
</dbReference>
<evidence type="ECO:0000313" key="5">
    <source>
        <dbReference type="Proteomes" id="UP001151002"/>
    </source>
</evidence>
<gene>
    <name evidence="4" type="ORF">OWR29_36980</name>
</gene>
<dbReference type="Pfam" id="PF13378">
    <property type="entry name" value="MR_MLE_C"/>
    <property type="match status" value="1"/>
</dbReference>
<dbReference type="RefSeq" id="WP_267568160.1">
    <property type="nucleotide sequence ID" value="NZ_JAPNTZ010000016.1"/>
</dbReference>